<gene>
    <name evidence="2" type="ORF">SAMN05216387_107110</name>
</gene>
<feature type="chain" id="PRO_5011587922" description="Lipoprotein" evidence="1">
    <location>
        <begin position="19"/>
        <end position="75"/>
    </location>
</feature>
<keyword evidence="3" id="KW-1185">Reference proteome</keyword>
<reference evidence="2 3" key="1">
    <citation type="submission" date="2016-10" db="EMBL/GenBank/DDBJ databases">
        <authorList>
            <person name="de Groot N.N."/>
        </authorList>
    </citation>
    <scope>NUCLEOTIDE SEQUENCE [LARGE SCALE GENOMIC DNA]</scope>
    <source>
        <strain evidence="2 3">Nv1</strain>
    </source>
</reference>
<keyword evidence="1" id="KW-0732">Signal</keyword>
<organism evidence="2 3">
    <name type="scientific">Nitrosovibrio tenuis</name>
    <dbReference type="NCBI Taxonomy" id="1233"/>
    <lineage>
        <taxon>Bacteria</taxon>
        <taxon>Pseudomonadati</taxon>
        <taxon>Pseudomonadota</taxon>
        <taxon>Betaproteobacteria</taxon>
        <taxon>Nitrosomonadales</taxon>
        <taxon>Nitrosomonadaceae</taxon>
        <taxon>Nitrosovibrio</taxon>
    </lineage>
</organism>
<proteinExistence type="predicted"/>
<dbReference type="EMBL" id="FOBH01000007">
    <property type="protein sequence ID" value="SEL26060.1"/>
    <property type="molecule type" value="Genomic_DNA"/>
</dbReference>
<evidence type="ECO:0000256" key="1">
    <source>
        <dbReference type="SAM" id="SignalP"/>
    </source>
</evidence>
<dbReference type="AlphaFoldDB" id="A0A1H7NR56"/>
<evidence type="ECO:0000313" key="3">
    <source>
        <dbReference type="Proteomes" id="UP000198620"/>
    </source>
</evidence>
<feature type="signal peptide" evidence="1">
    <location>
        <begin position="1"/>
        <end position="18"/>
    </location>
</feature>
<dbReference type="Proteomes" id="UP000198620">
    <property type="component" value="Unassembled WGS sequence"/>
</dbReference>
<evidence type="ECO:0000313" key="2">
    <source>
        <dbReference type="EMBL" id="SEL26060.1"/>
    </source>
</evidence>
<name>A0A1H7NR56_9PROT</name>
<dbReference type="PROSITE" id="PS51257">
    <property type="entry name" value="PROKAR_LIPOPROTEIN"/>
    <property type="match status" value="1"/>
</dbReference>
<protein>
    <recommendedName>
        <fullName evidence="4">Lipoprotein</fullName>
    </recommendedName>
</protein>
<evidence type="ECO:0008006" key="4">
    <source>
        <dbReference type="Google" id="ProtNLM"/>
    </source>
</evidence>
<sequence>MRLLMVCLIAGVILSGCAAKVISSNSRTVVVESQGMDSAESQLLADKECAKHQRYARVTARPTYWLREYVFDCVQ</sequence>
<accession>A0A1H7NR56</accession>
<dbReference type="STRING" id="1233.SAMN05216387_107110"/>